<dbReference type="AlphaFoldDB" id="A0A8K1FSJ4"/>
<protein>
    <submittedName>
        <fullName evidence="2">Uncharacterized protein</fullName>
    </submittedName>
</protein>
<dbReference type="Proteomes" id="UP000794436">
    <property type="component" value="Unassembled WGS sequence"/>
</dbReference>
<keyword evidence="1" id="KW-0175">Coiled coil</keyword>
<dbReference type="OrthoDB" id="68989at2759"/>
<feature type="coiled-coil region" evidence="1">
    <location>
        <begin position="6"/>
        <end position="224"/>
    </location>
</feature>
<evidence type="ECO:0000313" key="2">
    <source>
        <dbReference type="EMBL" id="TMW68608.1"/>
    </source>
</evidence>
<organism evidence="2 3">
    <name type="scientific">Pythium oligandrum</name>
    <name type="common">Mycoparasitic fungus</name>
    <dbReference type="NCBI Taxonomy" id="41045"/>
    <lineage>
        <taxon>Eukaryota</taxon>
        <taxon>Sar</taxon>
        <taxon>Stramenopiles</taxon>
        <taxon>Oomycota</taxon>
        <taxon>Peronosporomycetes</taxon>
        <taxon>Pythiales</taxon>
        <taxon>Pythiaceae</taxon>
        <taxon>Pythium</taxon>
    </lineage>
</organism>
<evidence type="ECO:0000313" key="3">
    <source>
        <dbReference type="Proteomes" id="UP000794436"/>
    </source>
</evidence>
<name>A0A8K1FSJ4_PYTOL</name>
<sequence>MSSVGLQELTRRLQEERDALRVSLDEITRQLSAERSTRAALEHELQVKELEVLHEQQRTRQAKQNLRDKLASAEKELEDERTRHQMAALGRNVAAEKNATLSAELKEMEAKYKKEQSKKETVEAEVEQLQEEMRALALDRDQIIQRTEADARRVRQLWEQLTREHETQAEVLRVELDSERQAKVTAEEAMVAMEQKTQELQTTLRDVQSEKKALEDKMLLSSNEALSIRDRLERERERDRERDTDQAKSQLLLHIQELKSKCALLEEREKIALREKEIAVATLTSCQKELEGKTEDLLALKTEFSDLLDKYEHSAEEFKQKTRERDVRTRLRLKKLETTKQCAEQIVLLRKKDVHEYKEVMRSVNRRLNEVREKQQLNQANAWSHNPPHVAKSMSILCNQ</sequence>
<reference evidence="2" key="1">
    <citation type="submission" date="2019-03" db="EMBL/GenBank/DDBJ databases">
        <title>Long read genome sequence of the mycoparasitic Pythium oligandrum ATCC 38472 isolated from sugarbeet rhizosphere.</title>
        <authorList>
            <person name="Gaulin E."/>
        </authorList>
    </citation>
    <scope>NUCLEOTIDE SEQUENCE</scope>
    <source>
        <strain evidence="2">ATCC 38472_TT</strain>
    </source>
</reference>
<comment type="caution">
    <text evidence="2">The sequence shown here is derived from an EMBL/GenBank/DDBJ whole genome shotgun (WGS) entry which is preliminary data.</text>
</comment>
<feature type="coiled-coil region" evidence="1">
    <location>
        <begin position="248"/>
        <end position="275"/>
    </location>
</feature>
<proteinExistence type="predicted"/>
<evidence type="ECO:0000256" key="1">
    <source>
        <dbReference type="SAM" id="Coils"/>
    </source>
</evidence>
<accession>A0A8K1FSJ4</accession>
<keyword evidence="3" id="KW-1185">Reference proteome</keyword>
<gene>
    <name evidence="2" type="ORF">Poli38472_006076</name>
</gene>
<dbReference type="EMBL" id="SPLM01000002">
    <property type="protein sequence ID" value="TMW68608.1"/>
    <property type="molecule type" value="Genomic_DNA"/>
</dbReference>